<feature type="region of interest" description="Disordered" evidence="2">
    <location>
        <begin position="606"/>
        <end position="641"/>
    </location>
</feature>
<keyword evidence="1" id="KW-0175">Coiled coil</keyword>
<feature type="coiled-coil region" evidence="1">
    <location>
        <begin position="841"/>
        <end position="886"/>
    </location>
</feature>
<reference evidence="6" key="1">
    <citation type="submission" date="2015-09" db="EMBL/GenBank/DDBJ databases">
        <authorList>
            <person name="Fill T.P."/>
            <person name="Baretta J.F."/>
            <person name="de Almeida L.G."/>
            <person name="Rocha M."/>
            <person name="de Souza D.H."/>
            <person name="Malavazi I."/>
            <person name="Cerdeira L.T."/>
            <person name="Hong H."/>
            <person name="Samborskyy M."/>
            <person name="de Vasconcelos A.T."/>
            <person name="Leadlay P."/>
            <person name="Rodrigues-Filho E."/>
        </authorList>
    </citation>
    <scope>NUCLEOTIDE SEQUENCE [LARGE SCALE GENOMIC DNA]</scope>
    <source>
        <strain evidence="6">LaBioMMi 136</strain>
    </source>
</reference>
<feature type="compositionally biased region" description="Basic and acidic residues" evidence="2">
    <location>
        <begin position="632"/>
        <end position="641"/>
    </location>
</feature>
<keyword evidence="3" id="KW-0812">Transmembrane</keyword>
<feature type="compositionally biased region" description="Low complexity" evidence="2">
    <location>
        <begin position="146"/>
        <end position="156"/>
    </location>
</feature>
<gene>
    <name evidence="5" type="ORF">PEBR_04063</name>
</gene>
<dbReference type="Pfam" id="PF24554">
    <property type="entry name" value="DUF7603"/>
    <property type="match status" value="1"/>
</dbReference>
<feature type="compositionally biased region" description="Polar residues" evidence="2">
    <location>
        <begin position="893"/>
        <end position="903"/>
    </location>
</feature>
<name>A0A1S9RY52_PENBI</name>
<evidence type="ECO:0000313" key="6">
    <source>
        <dbReference type="Proteomes" id="UP000190744"/>
    </source>
</evidence>
<feature type="compositionally biased region" description="Low complexity" evidence="2">
    <location>
        <begin position="29"/>
        <end position="41"/>
    </location>
</feature>
<evidence type="ECO:0000256" key="1">
    <source>
        <dbReference type="SAM" id="Coils"/>
    </source>
</evidence>
<dbReference type="EMBL" id="LJBN01000068">
    <property type="protein sequence ID" value="OOQ90464.1"/>
    <property type="molecule type" value="Genomic_DNA"/>
</dbReference>
<dbReference type="AlphaFoldDB" id="A0A1S9RY52"/>
<feature type="coiled-coil region" evidence="1">
    <location>
        <begin position="937"/>
        <end position="978"/>
    </location>
</feature>
<feature type="domain" description="DUF7603" evidence="4">
    <location>
        <begin position="729"/>
        <end position="860"/>
    </location>
</feature>
<comment type="caution">
    <text evidence="5">The sequence shown here is derived from an EMBL/GenBank/DDBJ whole genome shotgun (WGS) entry which is preliminary data.</text>
</comment>
<feature type="compositionally biased region" description="Polar residues" evidence="2">
    <location>
        <begin position="417"/>
        <end position="427"/>
    </location>
</feature>
<feature type="compositionally biased region" description="Low complexity" evidence="2">
    <location>
        <begin position="48"/>
        <end position="64"/>
    </location>
</feature>
<feature type="transmembrane region" description="Helical" evidence="3">
    <location>
        <begin position="1098"/>
        <end position="1118"/>
    </location>
</feature>
<feature type="compositionally biased region" description="Polar residues" evidence="2">
    <location>
        <begin position="303"/>
        <end position="321"/>
    </location>
</feature>
<dbReference type="InterPro" id="IPR056023">
    <property type="entry name" value="DUF7603"/>
</dbReference>
<dbReference type="Pfam" id="PF12716">
    <property type="entry name" value="Apq12"/>
    <property type="match status" value="1"/>
</dbReference>
<accession>A0A1S9RY52</accession>
<evidence type="ECO:0000313" key="5">
    <source>
        <dbReference type="EMBL" id="OOQ90464.1"/>
    </source>
</evidence>
<feature type="coiled-coil region" evidence="1">
    <location>
        <begin position="434"/>
        <end position="579"/>
    </location>
</feature>
<feature type="compositionally biased region" description="Low complexity" evidence="2">
    <location>
        <begin position="615"/>
        <end position="631"/>
    </location>
</feature>
<organism evidence="5 6">
    <name type="scientific">Penicillium brasilianum</name>
    <dbReference type="NCBI Taxonomy" id="104259"/>
    <lineage>
        <taxon>Eukaryota</taxon>
        <taxon>Fungi</taxon>
        <taxon>Dikarya</taxon>
        <taxon>Ascomycota</taxon>
        <taxon>Pezizomycotina</taxon>
        <taxon>Eurotiomycetes</taxon>
        <taxon>Eurotiomycetidae</taxon>
        <taxon>Eurotiales</taxon>
        <taxon>Aspergillaceae</taxon>
        <taxon>Penicillium</taxon>
    </lineage>
</organism>
<dbReference type="Proteomes" id="UP000190744">
    <property type="component" value="Unassembled WGS sequence"/>
</dbReference>
<evidence type="ECO:0000256" key="3">
    <source>
        <dbReference type="SAM" id="Phobius"/>
    </source>
</evidence>
<evidence type="ECO:0000256" key="2">
    <source>
        <dbReference type="SAM" id="MobiDB-lite"/>
    </source>
</evidence>
<feature type="region of interest" description="Disordered" evidence="2">
    <location>
        <begin position="893"/>
        <end position="926"/>
    </location>
</feature>
<keyword evidence="3" id="KW-0472">Membrane</keyword>
<feature type="transmembrane region" description="Helical" evidence="3">
    <location>
        <begin position="1066"/>
        <end position="1086"/>
    </location>
</feature>
<proteinExistence type="predicted"/>
<feature type="region of interest" description="Disordered" evidence="2">
    <location>
        <begin position="1"/>
        <end position="187"/>
    </location>
</feature>
<evidence type="ECO:0000259" key="4">
    <source>
        <dbReference type="Pfam" id="PF24554"/>
    </source>
</evidence>
<dbReference type="InterPro" id="IPR024316">
    <property type="entry name" value="APQ12"/>
</dbReference>
<feature type="region of interest" description="Disordered" evidence="2">
    <location>
        <begin position="412"/>
        <end position="431"/>
    </location>
</feature>
<feature type="coiled-coil region" evidence="1">
    <location>
        <begin position="670"/>
        <end position="796"/>
    </location>
</feature>
<protein>
    <recommendedName>
        <fullName evidence="4">DUF7603 domain-containing protein</fullName>
    </recommendedName>
</protein>
<feature type="region of interest" description="Disordered" evidence="2">
    <location>
        <begin position="241"/>
        <end position="361"/>
    </location>
</feature>
<sequence length="1164" mass="129302">MASPTSPAPTRGAPASRPSDPIPHSTSVTTIDTTPATTATITPPPDTPTSRYSVVSRASSSSSSGLDYYSHTSPPPLSSQVYDHRHSTSTSGHEYHRSYDQAQVRESVYRKPVPLPSQDQHASPVIDPVHLSSPFSIKNKPPPIPSSAAGSISPSSVEGGDSFVSAPRNSNRYSRGRHSAKPLRIDTTPTAAFLRSVVEDEDDDDDESADYFDEDYEHQFTNGSGFGTPLHSRLVSEPFIPILNSPPPAQRRATSMALHPPTHRPPPLQIDVDPRSMSMGHADPKQPKTPGNKISSFFGWKANTATSPGAESSSTEISDSGRSPMPSPMPPLANVPMRPPSSYDTKPGGFGPPARTPSLGTLSAHDTVYASKLADLENELREISSELAGSIRREMELEDLIERFQTEGPEVNRRTSDYFSDSGTSSIRYGPDRHEDIEKIRRGAEQERAQLKAEFSLRLQEERVQRAASESHVQILENQVQQLRRERTDLSDLSSKTKELETALENTRRKLLEERQSKDNFEDLLTAMRVELEQLRNERDILREGKAAPVVEAPPAAEMQRLIEEIEALKIENASLAQLQGGRFASIAEEDGVQAKRNSAFGLSRANSLARKPTSGLARSGSLSRSNSVSNNKDRETSESLVDKVKDIETQRDALHRTLRSLLSRHAYQEREFEKHVRLLEAEVRRAQDAVPPRKLGYEREVRSLRDEVNHLRLRAEDALDGKWQCEKNLAGLKMDLDRAEQETSSLRVLLQEHDTEVPEWLEADQESFAEVMATSSSLESAFQQLQADRQQAEASGESADLEAINTRSNELARYVHQQLQVNSSLRGRLASAIEKGERDQQISVERINTLQNRMKELEENLLNAQNHSEEELGKHEEEIRLLKENHNVQLQRMKNGSRTPASLSPRPPNTPFAGRSPRLDQTTSGEGVPLATVVRAEVLEKHVKALERAIRDVDMEMEEVVGRMNRAQVDVAQLQSDRKKSWITSQVHNFFSPKPEPLPTSLTTLPEPLQAILTNATSTYLRSTAHSQLTSHLSTIRTTIVDPYLLTPFSHLLAATVGSTTMPDFMSALVLAGLLLVSLIILDYIRRFVVWWVMWWVRFIVRLVFWGSIIGVGVYVWNVGGEQAVQDAGRIWGFLMGFLEEGVAIVEGSGAGAKGKGGLSRWL</sequence>
<feature type="compositionally biased region" description="Pro residues" evidence="2">
    <location>
        <begin position="325"/>
        <end position="339"/>
    </location>
</feature>
<keyword evidence="3" id="KW-1133">Transmembrane helix</keyword>